<dbReference type="EMBL" id="JASNWA010000004">
    <property type="protein sequence ID" value="KAK3176141.1"/>
    <property type="molecule type" value="Genomic_DNA"/>
</dbReference>
<comment type="caution">
    <text evidence="1">The sequence shown here is derived from an EMBL/GenBank/DDBJ whole genome shotgun (WGS) entry which is preliminary data.</text>
</comment>
<proteinExistence type="predicted"/>
<protein>
    <submittedName>
        <fullName evidence="1">Uncharacterized protein</fullName>
    </submittedName>
</protein>
<reference evidence="1" key="1">
    <citation type="submission" date="2022-11" db="EMBL/GenBank/DDBJ databases">
        <title>Chromosomal genome sequence assembly and mating type (MAT) locus characterization of the leprose asexual lichenized fungus Lepraria neglecta (Nyl.) Erichsen.</title>
        <authorList>
            <person name="Allen J.L."/>
            <person name="Pfeffer B."/>
        </authorList>
    </citation>
    <scope>NUCLEOTIDE SEQUENCE</scope>
    <source>
        <strain evidence="1">Allen 5258</strain>
    </source>
</reference>
<organism evidence="1 2">
    <name type="scientific">Lepraria neglecta</name>
    <dbReference type="NCBI Taxonomy" id="209136"/>
    <lineage>
        <taxon>Eukaryota</taxon>
        <taxon>Fungi</taxon>
        <taxon>Dikarya</taxon>
        <taxon>Ascomycota</taxon>
        <taxon>Pezizomycotina</taxon>
        <taxon>Lecanoromycetes</taxon>
        <taxon>OSLEUM clade</taxon>
        <taxon>Lecanoromycetidae</taxon>
        <taxon>Lecanorales</taxon>
        <taxon>Lecanorineae</taxon>
        <taxon>Stereocaulaceae</taxon>
        <taxon>Lepraria</taxon>
    </lineage>
</organism>
<evidence type="ECO:0000313" key="2">
    <source>
        <dbReference type="Proteomes" id="UP001276659"/>
    </source>
</evidence>
<dbReference type="InterPro" id="IPR025533">
    <property type="entry name" value="DUF4419"/>
</dbReference>
<keyword evidence="2" id="KW-1185">Reference proteome</keyword>
<dbReference type="Pfam" id="PF14388">
    <property type="entry name" value="DUF4419"/>
    <property type="match status" value="1"/>
</dbReference>
<name>A0AAE0DMY8_9LECA</name>
<dbReference type="AlphaFoldDB" id="A0AAE0DMY8"/>
<dbReference type="PANTHER" id="PTHR31252">
    <property type="entry name" value="DUF4419 DOMAIN-CONTAINING PROTEIN"/>
    <property type="match status" value="1"/>
</dbReference>
<sequence>MPVTIKPAAHGANAINNQGYPAKTAQDILNRACSKEGANCVELLQSSFDSNLKAAVQPSANGFVQGVILAYNQHHHLQIRPEDVWFAIISQLSFYINAHTEELRGIFVAHEGKKELVVRFPSGDRYSVDFGLFAQLISRLIEKNVVDPELREWVMPAFSTTTRHDSVIASILLMGVTKSYFDFKCCIACGLPSVTLLGEKADWELIYHRLAKLETFGEEPIQFCKLLRPVISRFVRSFDEAASADIISFWQRIAHYYNMGSGPSYYSGWITAFCFWDASGKSMYNVPDYGDDLEKVAWEKTHYPLLHLDGVSYHRVESDEVPPGYSSVPVKVEDNSDEFDAMMVAGSVGINCTSSGSKIGEGEEDLDTVSAESGWWMFERKS</sequence>
<dbReference type="PANTHER" id="PTHR31252:SF11">
    <property type="entry name" value="DUF4419 DOMAIN-CONTAINING PROTEIN"/>
    <property type="match status" value="1"/>
</dbReference>
<accession>A0AAE0DMY8</accession>
<dbReference type="Proteomes" id="UP001276659">
    <property type="component" value="Unassembled WGS sequence"/>
</dbReference>
<gene>
    <name evidence="1" type="ORF">OEA41_007463</name>
</gene>
<evidence type="ECO:0000313" key="1">
    <source>
        <dbReference type="EMBL" id="KAK3176141.1"/>
    </source>
</evidence>